<accession>A0AA86VDC8</accession>
<dbReference type="Proteomes" id="UP001189624">
    <property type="component" value="Chromosome 3"/>
</dbReference>
<dbReference type="AlphaFoldDB" id="A0AA86VDC8"/>
<dbReference type="EMBL" id="OY731400">
    <property type="protein sequence ID" value="CAJ1941789.1"/>
    <property type="molecule type" value="Genomic_DNA"/>
</dbReference>
<evidence type="ECO:0000313" key="2">
    <source>
        <dbReference type="Proteomes" id="UP001189624"/>
    </source>
</evidence>
<gene>
    <name evidence="1" type="ORF">AYBTSS11_LOCUS10475</name>
</gene>
<proteinExistence type="predicted"/>
<feature type="non-terminal residue" evidence="1">
    <location>
        <position position="63"/>
    </location>
</feature>
<sequence length="63" mass="7106">TLINKVSESVYVVIEGEGRLLSSILHEGRESRSYMNSGRSISFAQLRVTRIPMLPFSVQQIPK</sequence>
<organism evidence="1 2">
    <name type="scientific">Sphenostylis stenocarpa</name>
    <dbReference type="NCBI Taxonomy" id="92480"/>
    <lineage>
        <taxon>Eukaryota</taxon>
        <taxon>Viridiplantae</taxon>
        <taxon>Streptophyta</taxon>
        <taxon>Embryophyta</taxon>
        <taxon>Tracheophyta</taxon>
        <taxon>Spermatophyta</taxon>
        <taxon>Magnoliopsida</taxon>
        <taxon>eudicotyledons</taxon>
        <taxon>Gunneridae</taxon>
        <taxon>Pentapetalae</taxon>
        <taxon>rosids</taxon>
        <taxon>fabids</taxon>
        <taxon>Fabales</taxon>
        <taxon>Fabaceae</taxon>
        <taxon>Papilionoideae</taxon>
        <taxon>50 kb inversion clade</taxon>
        <taxon>NPAAA clade</taxon>
        <taxon>indigoferoid/millettioid clade</taxon>
        <taxon>Phaseoleae</taxon>
        <taxon>Sphenostylis</taxon>
    </lineage>
</organism>
<dbReference type="Gramene" id="rna-AYBTSS11_LOCUS10475">
    <property type="protein sequence ID" value="CAJ1941789.1"/>
    <property type="gene ID" value="gene-AYBTSS11_LOCUS10475"/>
</dbReference>
<feature type="non-terminal residue" evidence="1">
    <location>
        <position position="1"/>
    </location>
</feature>
<keyword evidence="2" id="KW-1185">Reference proteome</keyword>
<protein>
    <submittedName>
        <fullName evidence="1">Uncharacterized protein</fullName>
    </submittedName>
</protein>
<evidence type="ECO:0000313" key="1">
    <source>
        <dbReference type="EMBL" id="CAJ1941789.1"/>
    </source>
</evidence>
<reference evidence="1" key="1">
    <citation type="submission" date="2023-10" db="EMBL/GenBank/DDBJ databases">
        <authorList>
            <person name="Domelevo Entfellner J.-B."/>
        </authorList>
    </citation>
    <scope>NUCLEOTIDE SEQUENCE</scope>
</reference>
<name>A0AA86VDC8_9FABA</name>